<evidence type="ECO:0000313" key="10">
    <source>
        <dbReference type="Proteomes" id="UP000054538"/>
    </source>
</evidence>
<dbReference type="GO" id="GO:0016705">
    <property type="term" value="F:oxidoreductase activity, acting on paired donors, with incorporation or reduction of molecular oxygen"/>
    <property type="evidence" value="ECO:0007669"/>
    <property type="project" value="InterPro"/>
</dbReference>
<dbReference type="Pfam" id="PF00067">
    <property type="entry name" value="p450"/>
    <property type="match status" value="1"/>
</dbReference>
<keyword evidence="8" id="KW-0812">Transmembrane</keyword>
<keyword evidence="8" id="KW-0472">Membrane</keyword>
<evidence type="ECO:0000256" key="6">
    <source>
        <dbReference type="ARBA" id="ARBA00023004"/>
    </source>
</evidence>
<dbReference type="AlphaFoldDB" id="A0A0D0E249"/>
<keyword evidence="7" id="KW-0503">Monooxygenase</keyword>
<reference evidence="10" key="2">
    <citation type="submission" date="2015-01" db="EMBL/GenBank/DDBJ databases">
        <title>Evolutionary Origins and Diversification of the Mycorrhizal Mutualists.</title>
        <authorList>
            <consortium name="DOE Joint Genome Institute"/>
            <consortium name="Mycorrhizal Genomics Consortium"/>
            <person name="Kohler A."/>
            <person name="Kuo A."/>
            <person name="Nagy L.G."/>
            <person name="Floudas D."/>
            <person name="Copeland A."/>
            <person name="Barry K.W."/>
            <person name="Cichocki N."/>
            <person name="Veneault-Fourrey C."/>
            <person name="LaButti K."/>
            <person name="Lindquist E.A."/>
            <person name="Lipzen A."/>
            <person name="Lundell T."/>
            <person name="Morin E."/>
            <person name="Murat C."/>
            <person name="Riley R."/>
            <person name="Ohm R."/>
            <person name="Sun H."/>
            <person name="Tunlid A."/>
            <person name="Henrissat B."/>
            <person name="Grigoriev I.V."/>
            <person name="Hibbett D.S."/>
            <person name="Martin F."/>
        </authorList>
    </citation>
    <scope>NUCLEOTIDE SEQUENCE [LARGE SCALE GENOMIC DNA]</scope>
    <source>
        <strain evidence="10">Ve08.2h10</strain>
    </source>
</reference>
<dbReference type="Gene3D" id="1.10.630.10">
    <property type="entry name" value="Cytochrome P450"/>
    <property type="match status" value="1"/>
</dbReference>
<evidence type="ECO:0000256" key="4">
    <source>
        <dbReference type="ARBA" id="ARBA00022723"/>
    </source>
</evidence>
<dbReference type="SUPFAM" id="SSF48264">
    <property type="entry name" value="Cytochrome P450"/>
    <property type="match status" value="1"/>
</dbReference>
<proteinExistence type="inferred from homology"/>
<keyword evidence="3" id="KW-0349">Heme</keyword>
<organism evidence="9 10">
    <name type="scientific">Paxillus rubicundulus Ve08.2h10</name>
    <dbReference type="NCBI Taxonomy" id="930991"/>
    <lineage>
        <taxon>Eukaryota</taxon>
        <taxon>Fungi</taxon>
        <taxon>Dikarya</taxon>
        <taxon>Basidiomycota</taxon>
        <taxon>Agaricomycotina</taxon>
        <taxon>Agaricomycetes</taxon>
        <taxon>Agaricomycetidae</taxon>
        <taxon>Boletales</taxon>
        <taxon>Paxilineae</taxon>
        <taxon>Paxillaceae</taxon>
        <taxon>Paxillus</taxon>
    </lineage>
</organism>
<sequence length="326" mass="36768">MSCSILSATGLASLVAVSVVAFHIIRRLVRSRKERKGSPLPPGPTPIPLLGNALSVDIEEPWKTYTAWNAAYGEVSYARLLDQEYVILASQSDAVELLEKRSNIYSDRPFIATLELYGCGFLFAFQSHNDNWRLSRRIFHQTFCASAALAFRPMQLRKAREMIMHMIDDPDRYASHYSTFSAAVTLSAVYDYGSHPKNDPMVHISESFLQVSLTATTPEKAILFKMFPFLWRIPDWLPGSSFKREAKTACEWSVKAVETPYEYAQERMRASLDTTFSMVSDHTARMQKIDGPYRSDYITALKHVSAGSVLASTETIRAASVQRIDK</sequence>
<evidence type="ECO:0000256" key="1">
    <source>
        <dbReference type="ARBA" id="ARBA00001971"/>
    </source>
</evidence>
<dbReference type="PANTHER" id="PTHR46300">
    <property type="entry name" value="P450, PUTATIVE (EUROFUNG)-RELATED-RELATED"/>
    <property type="match status" value="1"/>
</dbReference>
<comment type="cofactor">
    <cofactor evidence="1">
        <name>heme</name>
        <dbReference type="ChEBI" id="CHEBI:30413"/>
    </cofactor>
</comment>
<dbReference type="HOGENOM" id="CLU_001570_2_2_1"/>
<dbReference type="OrthoDB" id="2789670at2759"/>
<keyword evidence="6" id="KW-0408">Iron</keyword>
<dbReference type="InParanoid" id="A0A0D0E249"/>
<evidence type="ECO:0000256" key="3">
    <source>
        <dbReference type="ARBA" id="ARBA00022617"/>
    </source>
</evidence>
<evidence type="ECO:0000256" key="5">
    <source>
        <dbReference type="ARBA" id="ARBA00023002"/>
    </source>
</evidence>
<dbReference type="GO" id="GO:0005506">
    <property type="term" value="F:iron ion binding"/>
    <property type="evidence" value="ECO:0007669"/>
    <property type="project" value="InterPro"/>
</dbReference>
<name>A0A0D0E249_9AGAM</name>
<keyword evidence="5" id="KW-0560">Oxidoreductase</keyword>
<dbReference type="EMBL" id="KN825098">
    <property type="protein sequence ID" value="KIK94564.1"/>
    <property type="molecule type" value="Genomic_DNA"/>
</dbReference>
<dbReference type="GO" id="GO:0004497">
    <property type="term" value="F:monooxygenase activity"/>
    <property type="evidence" value="ECO:0007669"/>
    <property type="project" value="UniProtKB-KW"/>
</dbReference>
<feature type="transmembrane region" description="Helical" evidence="8">
    <location>
        <begin position="6"/>
        <end position="25"/>
    </location>
</feature>
<dbReference type="STRING" id="930991.A0A0D0E249"/>
<keyword evidence="4" id="KW-0479">Metal-binding</keyword>
<reference evidence="9 10" key="1">
    <citation type="submission" date="2014-04" db="EMBL/GenBank/DDBJ databases">
        <authorList>
            <consortium name="DOE Joint Genome Institute"/>
            <person name="Kuo A."/>
            <person name="Kohler A."/>
            <person name="Jargeat P."/>
            <person name="Nagy L.G."/>
            <person name="Floudas D."/>
            <person name="Copeland A."/>
            <person name="Barry K.W."/>
            <person name="Cichocki N."/>
            <person name="Veneault-Fourrey C."/>
            <person name="LaButti K."/>
            <person name="Lindquist E.A."/>
            <person name="Lipzen A."/>
            <person name="Lundell T."/>
            <person name="Morin E."/>
            <person name="Murat C."/>
            <person name="Sun H."/>
            <person name="Tunlid A."/>
            <person name="Henrissat B."/>
            <person name="Grigoriev I.V."/>
            <person name="Hibbett D.S."/>
            <person name="Martin F."/>
            <person name="Nordberg H.P."/>
            <person name="Cantor M.N."/>
            <person name="Hua S.X."/>
        </authorList>
    </citation>
    <scope>NUCLEOTIDE SEQUENCE [LARGE SCALE GENOMIC DNA]</scope>
    <source>
        <strain evidence="9 10">Ve08.2h10</strain>
    </source>
</reference>
<keyword evidence="8" id="KW-1133">Transmembrane helix</keyword>
<evidence type="ECO:0000256" key="2">
    <source>
        <dbReference type="ARBA" id="ARBA00010617"/>
    </source>
</evidence>
<dbReference type="InterPro" id="IPR001128">
    <property type="entry name" value="Cyt_P450"/>
</dbReference>
<accession>A0A0D0E249</accession>
<dbReference type="GO" id="GO:0020037">
    <property type="term" value="F:heme binding"/>
    <property type="evidence" value="ECO:0007669"/>
    <property type="project" value="InterPro"/>
</dbReference>
<evidence type="ECO:0000256" key="7">
    <source>
        <dbReference type="ARBA" id="ARBA00023033"/>
    </source>
</evidence>
<dbReference type="PANTHER" id="PTHR46300:SF7">
    <property type="entry name" value="P450, PUTATIVE (EUROFUNG)-RELATED"/>
    <property type="match status" value="1"/>
</dbReference>
<evidence type="ECO:0000313" key="9">
    <source>
        <dbReference type="EMBL" id="KIK94564.1"/>
    </source>
</evidence>
<dbReference type="Proteomes" id="UP000054538">
    <property type="component" value="Unassembled WGS sequence"/>
</dbReference>
<dbReference type="InterPro" id="IPR036396">
    <property type="entry name" value="Cyt_P450_sf"/>
</dbReference>
<comment type="similarity">
    <text evidence="2">Belongs to the cytochrome P450 family.</text>
</comment>
<evidence type="ECO:0000256" key="8">
    <source>
        <dbReference type="SAM" id="Phobius"/>
    </source>
</evidence>
<evidence type="ECO:0008006" key="11">
    <source>
        <dbReference type="Google" id="ProtNLM"/>
    </source>
</evidence>
<keyword evidence="10" id="KW-1185">Reference proteome</keyword>
<gene>
    <name evidence="9" type="ORF">PAXRUDRAFT_441457</name>
</gene>
<protein>
    <recommendedName>
        <fullName evidence="11">Cytochrome P450</fullName>
    </recommendedName>
</protein>
<dbReference type="InterPro" id="IPR050364">
    <property type="entry name" value="Cytochrome_P450_fung"/>
</dbReference>